<sequence length="307" mass="32100">MSIPVIISTDPGIDDAVAISIALGAPDLDVQLICPTAGNVSLAHTTDNVRKLLTLLHRAVRIVPGSDRPLLRVPINAGDIHGTSGMAGYDFPVPTVPVDTTVSAAAAMHDVVANAAAPVTIVAIGPLTDVALYLHQYPGDREQIGRIVLMGGALGRGNYGVLSEFNMAADPEAAAIVFSAGVPIKMAPLEVGNQAKIMPNVTAQIRQLGTVGDMFYHLFTHYRGGSVQTGLKIYDALAVGLLCRPDLFTLARTHVTIERTGTYTAGATLVDLADRLHLPANADVATAVDAAAFTDWFVGAIRQAAPQ</sequence>
<dbReference type="STRING" id="1231336.L248_3143"/>
<dbReference type="GO" id="GO:0008477">
    <property type="term" value="F:purine nucleosidase activity"/>
    <property type="evidence" value="ECO:0007669"/>
    <property type="project" value="TreeGrafter"/>
</dbReference>
<keyword evidence="5" id="KW-1185">Reference proteome</keyword>
<dbReference type="InterPro" id="IPR023186">
    <property type="entry name" value="IUNH"/>
</dbReference>
<dbReference type="HOGENOM" id="CLU_036838_2_2_9"/>
<organism evidence="4 5">
    <name type="scientific">Schleiferilactobacillus shenzhenensis LY-73</name>
    <dbReference type="NCBI Taxonomy" id="1231336"/>
    <lineage>
        <taxon>Bacteria</taxon>
        <taxon>Bacillati</taxon>
        <taxon>Bacillota</taxon>
        <taxon>Bacilli</taxon>
        <taxon>Lactobacillales</taxon>
        <taxon>Lactobacillaceae</taxon>
        <taxon>Schleiferilactobacillus</taxon>
    </lineage>
</organism>
<dbReference type="PANTHER" id="PTHR12304">
    <property type="entry name" value="INOSINE-URIDINE PREFERRING NUCLEOSIDE HYDROLASE"/>
    <property type="match status" value="1"/>
</dbReference>
<evidence type="ECO:0000259" key="3">
    <source>
        <dbReference type="Pfam" id="PF01156"/>
    </source>
</evidence>
<dbReference type="GO" id="GO:0006152">
    <property type="term" value="P:purine nucleoside catabolic process"/>
    <property type="evidence" value="ECO:0007669"/>
    <property type="project" value="TreeGrafter"/>
</dbReference>
<dbReference type="OrthoDB" id="9797882at2"/>
<dbReference type="InterPro" id="IPR001910">
    <property type="entry name" value="Inosine/uridine_hydrolase_dom"/>
</dbReference>
<dbReference type="AlphaFoldDB" id="U4TJH8"/>
<accession>U4TJH8</accession>
<feature type="domain" description="Inosine/uridine-preferring nucleoside hydrolase" evidence="3">
    <location>
        <begin position="5"/>
        <end position="294"/>
    </location>
</feature>
<evidence type="ECO:0000256" key="2">
    <source>
        <dbReference type="ARBA" id="ARBA00023295"/>
    </source>
</evidence>
<dbReference type="Pfam" id="PF01156">
    <property type="entry name" value="IU_nuc_hydro"/>
    <property type="match status" value="1"/>
</dbReference>
<evidence type="ECO:0000313" key="5">
    <source>
        <dbReference type="Proteomes" id="UP000030647"/>
    </source>
</evidence>
<dbReference type="SUPFAM" id="SSF53590">
    <property type="entry name" value="Nucleoside hydrolase"/>
    <property type="match status" value="1"/>
</dbReference>
<dbReference type="Gene3D" id="3.90.245.10">
    <property type="entry name" value="Ribonucleoside hydrolase-like"/>
    <property type="match status" value="1"/>
</dbReference>
<reference evidence="5" key="1">
    <citation type="journal article" date="2013" name="Genome Announc.">
        <title>Whole-Genome Sequencing of Lactobacillus shenzhenensis Strain LY-73T.</title>
        <authorList>
            <person name="Lin Z."/>
            <person name="Liu Z."/>
            <person name="Yang R."/>
            <person name="Zou Y."/>
            <person name="Wan D."/>
            <person name="Chen J."/>
            <person name="Guo M."/>
            <person name="Zhao J."/>
            <person name="Fang C."/>
            <person name="Yang R."/>
            <person name="Liu F."/>
        </authorList>
    </citation>
    <scope>NUCLEOTIDE SEQUENCE [LARGE SCALE GENOMIC DNA]</scope>
    <source>
        <strain evidence="5">LY-73</strain>
    </source>
</reference>
<dbReference type="CDD" id="cd02651">
    <property type="entry name" value="nuc_hydro_IU_UC_XIUA"/>
    <property type="match status" value="1"/>
</dbReference>
<dbReference type="InterPro" id="IPR036452">
    <property type="entry name" value="Ribo_hydro-like"/>
</dbReference>
<dbReference type="PANTHER" id="PTHR12304:SF15">
    <property type="entry name" value="NON-SPECIFIC RIBONUCLEOSIDE HYDROLASE RIHC"/>
    <property type="match status" value="1"/>
</dbReference>
<dbReference type="GO" id="GO:0005829">
    <property type="term" value="C:cytosol"/>
    <property type="evidence" value="ECO:0007669"/>
    <property type="project" value="TreeGrafter"/>
</dbReference>
<dbReference type="Proteomes" id="UP000030647">
    <property type="component" value="Unassembled WGS sequence"/>
</dbReference>
<name>U4TJH8_9LACO</name>
<protein>
    <submittedName>
        <fullName evidence="4">RihC</fullName>
    </submittedName>
</protein>
<dbReference type="EMBL" id="KI271590">
    <property type="protein sequence ID" value="ERL64981.1"/>
    <property type="molecule type" value="Genomic_DNA"/>
</dbReference>
<gene>
    <name evidence="4" type="primary">rihC</name>
    <name evidence="4" type="ORF">L248_3143</name>
</gene>
<evidence type="ECO:0000256" key="1">
    <source>
        <dbReference type="ARBA" id="ARBA00022801"/>
    </source>
</evidence>
<keyword evidence="2" id="KW-0326">Glycosidase</keyword>
<dbReference type="eggNOG" id="COG1957">
    <property type="taxonomic scope" value="Bacteria"/>
</dbReference>
<proteinExistence type="predicted"/>
<evidence type="ECO:0000313" key="4">
    <source>
        <dbReference type="EMBL" id="ERL64981.1"/>
    </source>
</evidence>
<dbReference type="RefSeq" id="WP_022529728.1">
    <property type="nucleotide sequence ID" value="NZ_KI271590.1"/>
</dbReference>
<keyword evidence="1" id="KW-0378">Hydrolase</keyword>